<evidence type="ECO:0000256" key="1">
    <source>
        <dbReference type="SAM" id="MobiDB-lite"/>
    </source>
</evidence>
<proteinExistence type="predicted"/>
<reference evidence="2 3" key="1">
    <citation type="submission" date="2015-01" db="EMBL/GenBank/DDBJ databases">
        <title>Evolution of Trichinella species and genotypes.</title>
        <authorList>
            <person name="Korhonen P.K."/>
            <person name="Edoardo P."/>
            <person name="Giuseppe L.R."/>
            <person name="Gasser R.B."/>
        </authorList>
    </citation>
    <scope>NUCLEOTIDE SEQUENCE [LARGE SCALE GENOMIC DNA]</scope>
    <source>
        <strain evidence="2">ISS588</strain>
    </source>
</reference>
<dbReference type="Proteomes" id="UP000054805">
    <property type="component" value="Unassembled WGS sequence"/>
</dbReference>
<gene>
    <name evidence="2" type="ORF">T4B_7416</name>
</gene>
<feature type="region of interest" description="Disordered" evidence="1">
    <location>
        <begin position="77"/>
        <end position="106"/>
    </location>
</feature>
<sequence>MKIDEEILIYILPHELLIRKRKETCKEAHFIPACSMDWLSRLCSSLHERRRSESSLPNGKKGKLKIHKIRDTWTKKINKEEESSQNARRNSVKAVTYPLDTHSLSH</sequence>
<name>A0A0V1HSW9_TRIPS</name>
<dbReference type="EMBL" id="JYDS01000328">
    <property type="protein sequence ID" value="KRZ13633.1"/>
    <property type="molecule type" value="Genomic_DNA"/>
</dbReference>
<evidence type="ECO:0000313" key="2">
    <source>
        <dbReference type="EMBL" id="KRZ13633.1"/>
    </source>
</evidence>
<accession>A0A0V1HSW9</accession>
<evidence type="ECO:0000313" key="3">
    <source>
        <dbReference type="Proteomes" id="UP000054805"/>
    </source>
</evidence>
<keyword evidence="3" id="KW-1185">Reference proteome</keyword>
<dbReference type="AlphaFoldDB" id="A0A0V1HSW9"/>
<organism evidence="2 3">
    <name type="scientific">Trichinella pseudospiralis</name>
    <name type="common">Parasitic roundworm</name>
    <dbReference type="NCBI Taxonomy" id="6337"/>
    <lineage>
        <taxon>Eukaryota</taxon>
        <taxon>Metazoa</taxon>
        <taxon>Ecdysozoa</taxon>
        <taxon>Nematoda</taxon>
        <taxon>Enoplea</taxon>
        <taxon>Dorylaimia</taxon>
        <taxon>Trichinellida</taxon>
        <taxon>Trichinellidae</taxon>
        <taxon>Trichinella</taxon>
    </lineage>
</organism>
<comment type="caution">
    <text evidence="2">The sequence shown here is derived from an EMBL/GenBank/DDBJ whole genome shotgun (WGS) entry which is preliminary data.</text>
</comment>
<protein>
    <submittedName>
        <fullName evidence="2">Uncharacterized protein</fullName>
    </submittedName>
</protein>